<reference evidence="1" key="1">
    <citation type="submission" date="2015-12" db="EMBL/GenBank/DDBJ databases">
        <title>Update maize B73 reference genome by single molecule sequencing technologies.</title>
        <authorList>
            <consortium name="Maize Genome Sequencing Project"/>
            <person name="Ware D."/>
        </authorList>
    </citation>
    <scope>NUCLEOTIDE SEQUENCE [LARGE SCALE GENOMIC DNA]</scope>
    <source>
        <tissue evidence="1">Seedling</tissue>
    </source>
</reference>
<evidence type="ECO:0000313" key="1">
    <source>
        <dbReference type="EMBL" id="ONM53595.1"/>
    </source>
</evidence>
<organism evidence="1">
    <name type="scientific">Zea mays</name>
    <name type="common">Maize</name>
    <dbReference type="NCBI Taxonomy" id="4577"/>
    <lineage>
        <taxon>Eukaryota</taxon>
        <taxon>Viridiplantae</taxon>
        <taxon>Streptophyta</taxon>
        <taxon>Embryophyta</taxon>
        <taxon>Tracheophyta</taxon>
        <taxon>Spermatophyta</taxon>
        <taxon>Magnoliopsida</taxon>
        <taxon>Liliopsida</taxon>
        <taxon>Poales</taxon>
        <taxon>Poaceae</taxon>
        <taxon>PACMAD clade</taxon>
        <taxon>Panicoideae</taxon>
        <taxon>Andropogonodae</taxon>
        <taxon>Andropogoneae</taxon>
        <taxon>Tripsacinae</taxon>
        <taxon>Zea</taxon>
    </lineage>
</organism>
<proteinExistence type="predicted"/>
<sequence length="51" mass="5956">MLAALLDWIQYFKVLNSSHRSRMLCDCVANVTTRSILIHFQQFVLPNQSFV</sequence>
<accession>A0A1D6HZW3</accession>
<gene>
    <name evidence="1" type="ORF">ZEAMMB73_Zm00001d019706</name>
</gene>
<dbReference type="EMBL" id="CM007650">
    <property type="protein sequence ID" value="ONM53595.1"/>
    <property type="molecule type" value="Genomic_DNA"/>
</dbReference>
<dbReference type="AlphaFoldDB" id="A0A1D6HZW3"/>
<protein>
    <submittedName>
        <fullName evidence="1">UNC-50 family protein</fullName>
    </submittedName>
</protein>
<name>A0A1D6HZW3_MAIZE</name>